<dbReference type="PROSITE" id="PS50330">
    <property type="entry name" value="UIM"/>
    <property type="match status" value="1"/>
</dbReference>
<feature type="compositionally biased region" description="Low complexity" evidence="13">
    <location>
        <begin position="480"/>
        <end position="496"/>
    </location>
</feature>
<feature type="compositionally biased region" description="Polar residues" evidence="13">
    <location>
        <begin position="458"/>
        <end position="473"/>
    </location>
</feature>
<evidence type="ECO:0000256" key="1">
    <source>
        <dbReference type="ARBA" id="ARBA00007092"/>
    </source>
</evidence>
<feature type="domain" description="GRF-type" evidence="14">
    <location>
        <begin position="563"/>
        <end position="642"/>
    </location>
</feature>
<dbReference type="CDD" id="cd09088">
    <property type="entry name" value="Ape2-like_AP-endo"/>
    <property type="match status" value="1"/>
</dbReference>
<keyword evidence="16" id="KW-1185">Reference proteome</keyword>
<feature type="binding site" evidence="10">
    <location>
        <position position="42"/>
    </location>
    <ligand>
        <name>Mg(2+)</name>
        <dbReference type="ChEBI" id="CHEBI:18420"/>
        <label>1</label>
    </ligand>
</feature>
<sequence>MRVLTWNINGVRTLPQYHPWNTLKTFDDILNHLEADILCFQEVKSSRSGLPKAVALPPSFDSFFSFPARKTGYSGIAIYTRKTAVVPLKSEEGLTGLIQPKPPLKPSERISQLGTYPPDIEQPTIPDDEDEIDYKELDSEGRAVIVDLGLFVLISVYCPKDGTGTEERGKFKMDYHRLLEARVDGLIKEGREVMVVGDLNACAAVHDHCEGQLMVDRGLAEGLTGEDGFWGPDYRRWIRDWLIHDDGRKGGRMVDIVRKFWPDRKDMYTCWNTKISARETNYGTRIDFILITPGLVRWVKAADIQPQIKGSDHCPVYVDLWDEITQPDGSIVKLSSVLGAPPKDNAPAEPPRLAAKFWDEYKQKLLSTFFGKDRKIAEPSCVPSTSLLASSQSSENCISPPTLPASRSPISQPIENSPPSSPPLIASSGETTIGKRKIVPGNPKASSSKKTKLSQSKGIQKTKTDQSTISSFFQPPKLANSTKSTSTSNSSTSKSTPIEGTTTLEPDFIEVDEEADYRLALSLSQAEEGTPTSSSSGSVLDLNRDRKQAQWNTLLAPTPAPKCTVHQEPAKEFTVNKPGPNKGKKFFICSRYASLLYSFFRKWLNHCVSPVGPGYDKGRSERLREQVDRQWRCDFFKWASDVRKEMTRNGAV</sequence>
<keyword evidence="5" id="KW-0378">Hydrolase</keyword>
<dbReference type="STRING" id="686832.A0A0C2YBL6"/>
<evidence type="ECO:0000256" key="7">
    <source>
        <dbReference type="ARBA" id="ARBA00022842"/>
    </source>
</evidence>
<proteinExistence type="inferred from homology"/>
<evidence type="ECO:0000256" key="2">
    <source>
        <dbReference type="ARBA" id="ARBA00013541"/>
    </source>
</evidence>
<dbReference type="PANTHER" id="PTHR22748:SF4">
    <property type="entry name" value="DNA-(APURINIC OR APYRIMIDINIC SITE) ENDONUCLEASE 2"/>
    <property type="match status" value="1"/>
</dbReference>
<dbReference type="HOGENOM" id="CLU_010374_2_1_1"/>
<dbReference type="Pfam" id="PF06839">
    <property type="entry name" value="Zn_ribbon_GRF"/>
    <property type="match status" value="1"/>
</dbReference>
<feature type="site" description="Important for catalytic activity" evidence="11">
    <location>
        <position position="287"/>
    </location>
</feature>
<protein>
    <recommendedName>
        <fullName evidence="2">DNA-(apurinic or apyrimidinic site) endonuclease 2</fullName>
    </recommendedName>
</protein>
<evidence type="ECO:0000256" key="3">
    <source>
        <dbReference type="ARBA" id="ARBA00022723"/>
    </source>
</evidence>
<organism evidence="15 16">
    <name type="scientific">Hebeloma cylindrosporum</name>
    <dbReference type="NCBI Taxonomy" id="76867"/>
    <lineage>
        <taxon>Eukaryota</taxon>
        <taxon>Fungi</taxon>
        <taxon>Dikarya</taxon>
        <taxon>Basidiomycota</taxon>
        <taxon>Agaricomycotina</taxon>
        <taxon>Agaricomycetes</taxon>
        <taxon>Agaricomycetidae</taxon>
        <taxon>Agaricales</taxon>
        <taxon>Agaricineae</taxon>
        <taxon>Hymenogastraceae</taxon>
        <taxon>Hebeloma</taxon>
    </lineage>
</organism>
<evidence type="ECO:0000256" key="6">
    <source>
        <dbReference type="ARBA" id="ARBA00022833"/>
    </source>
</evidence>
<evidence type="ECO:0000256" key="13">
    <source>
        <dbReference type="SAM" id="MobiDB-lite"/>
    </source>
</evidence>
<gene>
    <name evidence="15" type="ORF">M413DRAFT_76120</name>
</gene>
<evidence type="ECO:0000256" key="12">
    <source>
        <dbReference type="PROSITE-ProRule" id="PRU01343"/>
    </source>
</evidence>
<evidence type="ECO:0000256" key="5">
    <source>
        <dbReference type="ARBA" id="ARBA00022801"/>
    </source>
</evidence>
<evidence type="ECO:0000256" key="4">
    <source>
        <dbReference type="ARBA" id="ARBA00022771"/>
    </source>
</evidence>
<dbReference type="AlphaFoldDB" id="A0A0C2YBL6"/>
<evidence type="ECO:0000256" key="8">
    <source>
        <dbReference type="ARBA" id="ARBA00023242"/>
    </source>
</evidence>
<feature type="binding site" evidence="10">
    <location>
        <position position="312"/>
    </location>
    <ligand>
        <name>Mg(2+)</name>
        <dbReference type="ChEBI" id="CHEBI:18420"/>
        <label>1</label>
    </ligand>
</feature>
<dbReference type="GO" id="GO:0006284">
    <property type="term" value="P:base-excision repair"/>
    <property type="evidence" value="ECO:0007669"/>
    <property type="project" value="TreeGrafter"/>
</dbReference>
<dbReference type="InterPro" id="IPR036691">
    <property type="entry name" value="Endo/exonu/phosph_ase_sf"/>
</dbReference>
<feature type="active site" description="Proton acceptor" evidence="9">
    <location>
        <position position="313"/>
    </location>
</feature>
<feature type="binding site" evidence="10">
    <location>
        <position position="313"/>
    </location>
    <ligand>
        <name>Mg(2+)</name>
        <dbReference type="ChEBI" id="CHEBI:18420"/>
        <label>1</label>
    </ligand>
</feature>
<evidence type="ECO:0000259" key="14">
    <source>
        <dbReference type="PROSITE" id="PS51999"/>
    </source>
</evidence>
<dbReference type="InterPro" id="IPR005135">
    <property type="entry name" value="Endo/exonuclease/phosphatase"/>
</dbReference>
<evidence type="ECO:0000256" key="11">
    <source>
        <dbReference type="PIRSR" id="PIRSR604808-3"/>
    </source>
</evidence>
<dbReference type="PROSITE" id="PS51435">
    <property type="entry name" value="AP_NUCLEASE_F1_4"/>
    <property type="match status" value="1"/>
</dbReference>
<evidence type="ECO:0000313" key="15">
    <source>
        <dbReference type="EMBL" id="KIM38412.1"/>
    </source>
</evidence>
<evidence type="ECO:0000256" key="10">
    <source>
        <dbReference type="PIRSR" id="PIRSR604808-2"/>
    </source>
</evidence>
<comment type="similarity">
    <text evidence="1">Belongs to the DNA repair enzymes AP/ExoA family.</text>
</comment>
<dbReference type="InterPro" id="IPR010666">
    <property type="entry name" value="Znf_GRF"/>
</dbReference>
<feature type="site" description="Transition state stabilizer" evidence="11">
    <location>
        <position position="200"/>
    </location>
</feature>
<dbReference type="InterPro" id="IPR003903">
    <property type="entry name" value="UIM_dom"/>
</dbReference>
<reference evidence="15 16" key="1">
    <citation type="submission" date="2014-04" db="EMBL/GenBank/DDBJ databases">
        <authorList>
            <consortium name="DOE Joint Genome Institute"/>
            <person name="Kuo A."/>
            <person name="Gay G."/>
            <person name="Dore J."/>
            <person name="Kohler A."/>
            <person name="Nagy L.G."/>
            <person name="Floudas D."/>
            <person name="Copeland A."/>
            <person name="Barry K.W."/>
            <person name="Cichocki N."/>
            <person name="Veneault-Fourrey C."/>
            <person name="LaButti K."/>
            <person name="Lindquist E.A."/>
            <person name="Lipzen A."/>
            <person name="Lundell T."/>
            <person name="Morin E."/>
            <person name="Murat C."/>
            <person name="Sun H."/>
            <person name="Tunlid A."/>
            <person name="Henrissat B."/>
            <person name="Grigoriev I.V."/>
            <person name="Hibbett D.S."/>
            <person name="Martin F."/>
            <person name="Nordberg H.P."/>
            <person name="Cantor M.N."/>
            <person name="Hua S.X."/>
        </authorList>
    </citation>
    <scope>NUCLEOTIDE SEQUENCE [LARGE SCALE GENOMIC DNA]</scope>
    <source>
        <strain evidence="16">h7</strain>
    </source>
</reference>
<dbReference type="PANTHER" id="PTHR22748">
    <property type="entry name" value="AP ENDONUCLEASE"/>
    <property type="match status" value="1"/>
</dbReference>
<feature type="active site" evidence="9">
    <location>
        <position position="157"/>
    </location>
</feature>
<dbReference type="GO" id="GO:0005634">
    <property type="term" value="C:nucleus"/>
    <property type="evidence" value="ECO:0007669"/>
    <property type="project" value="TreeGrafter"/>
</dbReference>
<dbReference type="PROSITE" id="PS51999">
    <property type="entry name" value="ZF_GRF"/>
    <property type="match status" value="1"/>
</dbReference>
<dbReference type="OrthoDB" id="391817at2759"/>
<comment type="cofactor">
    <cofactor evidence="10">
        <name>Mg(2+)</name>
        <dbReference type="ChEBI" id="CHEBI:18420"/>
    </cofactor>
    <cofactor evidence="10">
        <name>Mn(2+)</name>
        <dbReference type="ChEBI" id="CHEBI:29035"/>
    </cofactor>
    <text evidence="10">Probably binds two magnesium or manganese ions per subunit.</text>
</comment>
<dbReference type="SUPFAM" id="SSF56219">
    <property type="entry name" value="DNase I-like"/>
    <property type="match status" value="1"/>
</dbReference>
<feature type="site" description="Interaction with DNA substrate" evidence="11">
    <location>
        <position position="313"/>
    </location>
</feature>
<dbReference type="GO" id="GO:0008311">
    <property type="term" value="F:double-stranded DNA 3'-5' DNA exonuclease activity"/>
    <property type="evidence" value="ECO:0007669"/>
    <property type="project" value="TreeGrafter"/>
</dbReference>
<evidence type="ECO:0000313" key="16">
    <source>
        <dbReference type="Proteomes" id="UP000053424"/>
    </source>
</evidence>
<name>A0A0C2YBL6_HEBCY</name>
<keyword evidence="4 12" id="KW-0863">Zinc-finger</keyword>
<dbReference type="EMBL" id="KN831791">
    <property type="protein sequence ID" value="KIM38412.1"/>
    <property type="molecule type" value="Genomic_DNA"/>
</dbReference>
<feature type="region of interest" description="Disordered" evidence="13">
    <location>
        <begin position="392"/>
        <end position="507"/>
    </location>
</feature>
<dbReference type="Gene3D" id="3.60.10.10">
    <property type="entry name" value="Endonuclease/exonuclease/phosphatase"/>
    <property type="match status" value="1"/>
</dbReference>
<feature type="binding site" evidence="10">
    <location>
        <position position="7"/>
    </location>
    <ligand>
        <name>Mg(2+)</name>
        <dbReference type="ChEBI" id="CHEBI:18420"/>
        <label>1</label>
    </ligand>
</feature>
<dbReference type="GO" id="GO:0003906">
    <property type="term" value="F:DNA-(apurinic or apyrimidinic site) endonuclease activity"/>
    <property type="evidence" value="ECO:0007669"/>
    <property type="project" value="TreeGrafter"/>
</dbReference>
<dbReference type="Proteomes" id="UP000053424">
    <property type="component" value="Unassembled WGS sequence"/>
</dbReference>
<feature type="binding site" evidence="10">
    <location>
        <position position="198"/>
    </location>
    <ligand>
        <name>Mg(2+)</name>
        <dbReference type="ChEBI" id="CHEBI:18420"/>
        <label>1</label>
    </ligand>
</feature>
<dbReference type="InterPro" id="IPR004808">
    <property type="entry name" value="AP_endonuc_1"/>
</dbReference>
<keyword evidence="7 10" id="KW-0460">Magnesium</keyword>
<evidence type="ECO:0000256" key="9">
    <source>
        <dbReference type="PIRSR" id="PIRSR604808-1"/>
    </source>
</evidence>
<keyword evidence="3 10" id="KW-0479">Metal-binding</keyword>
<reference evidence="16" key="2">
    <citation type="submission" date="2015-01" db="EMBL/GenBank/DDBJ databases">
        <title>Evolutionary Origins and Diversification of the Mycorrhizal Mutualists.</title>
        <authorList>
            <consortium name="DOE Joint Genome Institute"/>
            <consortium name="Mycorrhizal Genomics Consortium"/>
            <person name="Kohler A."/>
            <person name="Kuo A."/>
            <person name="Nagy L.G."/>
            <person name="Floudas D."/>
            <person name="Copeland A."/>
            <person name="Barry K.W."/>
            <person name="Cichocki N."/>
            <person name="Veneault-Fourrey C."/>
            <person name="LaButti K."/>
            <person name="Lindquist E.A."/>
            <person name="Lipzen A."/>
            <person name="Lundell T."/>
            <person name="Morin E."/>
            <person name="Murat C."/>
            <person name="Riley R."/>
            <person name="Ohm R."/>
            <person name="Sun H."/>
            <person name="Tunlid A."/>
            <person name="Henrissat B."/>
            <person name="Grigoriev I.V."/>
            <person name="Hibbett D.S."/>
            <person name="Martin F."/>
        </authorList>
    </citation>
    <scope>NUCLEOTIDE SEQUENCE [LARGE SCALE GENOMIC DNA]</scope>
    <source>
        <strain evidence="16">h7</strain>
    </source>
</reference>
<feature type="binding site" evidence="10">
    <location>
        <position position="200"/>
    </location>
    <ligand>
        <name>Mg(2+)</name>
        <dbReference type="ChEBI" id="CHEBI:18420"/>
        <label>1</label>
    </ligand>
</feature>
<dbReference type="GO" id="GO:0008270">
    <property type="term" value="F:zinc ion binding"/>
    <property type="evidence" value="ECO:0007669"/>
    <property type="project" value="UniProtKB-KW"/>
</dbReference>
<keyword evidence="10" id="KW-0464">Manganese</keyword>
<dbReference type="GO" id="GO:0008081">
    <property type="term" value="F:phosphoric diester hydrolase activity"/>
    <property type="evidence" value="ECO:0007669"/>
    <property type="project" value="TreeGrafter"/>
</dbReference>
<keyword evidence="6" id="KW-0862">Zinc</keyword>
<accession>A0A0C2YBL6</accession>
<dbReference type="Pfam" id="PF03372">
    <property type="entry name" value="Exo_endo_phos"/>
    <property type="match status" value="1"/>
</dbReference>
<keyword evidence="8" id="KW-0539">Nucleus</keyword>
<feature type="active site" description="Proton donor/acceptor" evidence="9">
    <location>
        <position position="198"/>
    </location>
</feature>